<sequence>MTEHTTDLLKAIENGAVTLIKSVGYVEEGPDCEFCGEEDIPQVLNYMRKTCCDLLDLIQAYEKEEGYI</sequence>
<dbReference type="AlphaFoldDB" id="A0A6M3L4K9"/>
<reference evidence="1" key="1">
    <citation type="submission" date="2020-03" db="EMBL/GenBank/DDBJ databases">
        <title>The deep terrestrial virosphere.</title>
        <authorList>
            <person name="Holmfeldt K."/>
            <person name="Nilsson E."/>
            <person name="Simone D."/>
            <person name="Lopez-Fernandez M."/>
            <person name="Wu X."/>
            <person name="de Brujin I."/>
            <person name="Lundin D."/>
            <person name="Andersson A."/>
            <person name="Bertilsson S."/>
            <person name="Dopson M."/>
        </authorList>
    </citation>
    <scope>NUCLEOTIDE SEQUENCE</scope>
    <source>
        <strain evidence="1">MM415B02800</strain>
    </source>
</reference>
<protein>
    <submittedName>
        <fullName evidence="1">Uncharacterized protein</fullName>
    </submittedName>
</protein>
<proteinExistence type="predicted"/>
<organism evidence="1">
    <name type="scientific">viral metagenome</name>
    <dbReference type="NCBI Taxonomy" id="1070528"/>
    <lineage>
        <taxon>unclassified sequences</taxon>
        <taxon>metagenomes</taxon>
        <taxon>organismal metagenomes</taxon>
    </lineage>
</organism>
<accession>A0A6M3L4K9</accession>
<dbReference type="EMBL" id="MT142764">
    <property type="protein sequence ID" value="QJA88245.1"/>
    <property type="molecule type" value="Genomic_DNA"/>
</dbReference>
<evidence type="ECO:0000313" key="1">
    <source>
        <dbReference type="EMBL" id="QJA88245.1"/>
    </source>
</evidence>
<name>A0A6M3L4K9_9ZZZZ</name>
<gene>
    <name evidence="1" type="ORF">MM415B02800_0014</name>
</gene>